<keyword evidence="5" id="KW-1185">Reference proteome</keyword>
<name>A0A4P8L3D4_9BACT</name>
<dbReference type="Gene3D" id="3.40.50.360">
    <property type="match status" value="1"/>
</dbReference>
<sequence>MTMLIGFNGSPKPGSNTRKMVELVLEASGHPYKIYDLAKLNIRPCIGCVKCAKDSRCVLPDDMQPLYEEISKADGIVVGATVYFRKANGFTHNFLERLFPLRHVDPQTMGMPAVALAVGGDEAEVVARDVAYHLKSYFNFEIVDQIFYNTMNPPCFICGYGTTCQYGGPARWMSPEEFAQFTEITPEMFKHVEAEAELTARLRTAGQRLGESCRQPA</sequence>
<dbReference type="EMBL" id="CP040098">
    <property type="protein sequence ID" value="QCQ22274.1"/>
    <property type="molecule type" value="Genomic_DNA"/>
</dbReference>
<evidence type="ECO:0000259" key="3">
    <source>
        <dbReference type="Pfam" id="PF03358"/>
    </source>
</evidence>
<evidence type="ECO:0000256" key="2">
    <source>
        <dbReference type="ARBA" id="ARBA00022643"/>
    </source>
</evidence>
<feature type="domain" description="NADPH-dependent FMN reductase-like" evidence="3">
    <location>
        <begin position="4"/>
        <end position="136"/>
    </location>
</feature>
<dbReference type="InterPro" id="IPR051796">
    <property type="entry name" value="ISF_SsuE-like"/>
</dbReference>
<keyword evidence="1" id="KW-0285">Flavoprotein</keyword>
<evidence type="ECO:0000256" key="1">
    <source>
        <dbReference type="ARBA" id="ARBA00022630"/>
    </source>
</evidence>
<keyword evidence="2" id="KW-0288">FMN</keyword>
<organism evidence="4 5">
    <name type="scientific">Desulfoglaeba alkanexedens ALDC</name>
    <dbReference type="NCBI Taxonomy" id="980445"/>
    <lineage>
        <taxon>Bacteria</taxon>
        <taxon>Pseudomonadati</taxon>
        <taxon>Thermodesulfobacteriota</taxon>
        <taxon>Syntrophobacteria</taxon>
        <taxon>Syntrophobacterales</taxon>
        <taxon>Syntrophobacteraceae</taxon>
        <taxon>Desulfoglaeba</taxon>
    </lineage>
</organism>
<evidence type="ECO:0000313" key="4">
    <source>
        <dbReference type="EMBL" id="QCQ22274.1"/>
    </source>
</evidence>
<reference evidence="4 5" key="2">
    <citation type="submission" date="2019-05" db="EMBL/GenBank/DDBJ databases">
        <authorList>
            <person name="Suflita J.M."/>
            <person name="Marks C.R."/>
        </authorList>
    </citation>
    <scope>NUCLEOTIDE SEQUENCE [LARGE SCALE GENOMIC DNA]</scope>
    <source>
        <strain evidence="4 5">ALDC</strain>
    </source>
</reference>
<dbReference type="PANTHER" id="PTHR43278:SF2">
    <property type="entry name" value="IRON-SULFUR FLAVOPROTEIN"/>
    <property type="match status" value="1"/>
</dbReference>
<accession>A0A4P8L3D4</accession>
<dbReference type="Proteomes" id="UP000298602">
    <property type="component" value="Chromosome"/>
</dbReference>
<dbReference type="KEGG" id="dax:FDQ92_08945"/>
<dbReference type="InterPro" id="IPR005025">
    <property type="entry name" value="FMN_Rdtase-like_dom"/>
</dbReference>
<dbReference type="PANTHER" id="PTHR43278">
    <property type="entry name" value="NAD(P)H-DEPENDENT FMN-CONTAINING OXIDOREDUCTASE YWQN-RELATED"/>
    <property type="match status" value="1"/>
</dbReference>
<dbReference type="Pfam" id="PF03358">
    <property type="entry name" value="FMN_red"/>
    <property type="match status" value="1"/>
</dbReference>
<dbReference type="GO" id="GO:0016491">
    <property type="term" value="F:oxidoreductase activity"/>
    <property type="evidence" value="ECO:0007669"/>
    <property type="project" value="InterPro"/>
</dbReference>
<dbReference type="InterPro" id="IPR029039">
    <property type="entry name" value="Flavoprotein-like_sf"/>
</dbReference>
<dbReference type="SUPFAM" id="SSF52218">
    <property type="entry name" value="Flavoproteins"/>
    <property type="match status" value="1"/>
</dbReference>
<dbReference type="OrthoDB" id="9790975at2"/>
<dbReference type="AlphaFoldDB" id="A0A4P8L3D4"/>
<gene>
    <name evidence="4" type="ORF">FDQ92_08945</name>
</gene>
<proteinExistence type="predicted"/>
<evidence type="ECO:0000313" key="5">
    <source>
        <dbReference type="Proteomes" id="UP000298602"/>
    </source>
</evidence>
<reference evidence="4 5" key="1">
    <citation type="submission" date="2019-05" db="EMBL/GenBank/DDBJ databases">
        <title>The Complete Genome Sequence of the n-alkane-degrading Desulfoglaeba alkanexedens ALDC reveals multiple alkylsuccinate synthase gene clusters.</title>
        <authorList>
            <person name="Callaghan A.V."/>
            <person name="Davidova I.A."/>
            <person name="Duncan K.E."/>
            <person name="Morris B."/>
            <person name="McInerney M.J."/>
        </authorList>
    </citation>
    <scope>NUCLEOTIDE SEQUENCE [LARGE SCALE GENOMIC DNA]</scope>
    <source>
        <strain evidence="4 5">ALDC</strain>
    </source>
</reference>
<protein>
    <submittedName>
        <fullName evidence="4">Flavodoxin family protein</fullName>
    </submittedName>
</protein>